<reference evidence="2 3" key="1">
    <citation type="submission" date="2019-03" db="EMBL/GenBank/DDBJ databases">
        <title>First draft genome of Liparis tanakae, snailfish: a comprehensive survey of snailfish specific genes.</title>
        <authorList>
            <person name="Kim W."/>
            <person name="Song I."/>
            <person name="Jeong J.-H."/>
            <person name="Kim D."/>
            <person name="Kim S."/>
            <person name="Ryu S."/>
            <person name="Song J.Y."/>
            <person name="Lee S.K."/>
        </authorList>
    </citation>
    <scope>NUCLEOTIDE SEQUENCE [LARGE SCALE GENOMIC DNA]</scope>
    <source>
        <tissue evidence="2">Muscle</tissue>
    </source>
</reference>
<name>A0A4Z2HNU4_9TELE</name>
<proteinExistence type="predicted"/>
<keyword evidence="3" id="KW-1185">Reference proteome</keyword>
<comment type="caution">
    <text evidence="2">The sequence shown here is derived from an EMBL/GenBank/DDBJ whole genome shotgun (WGS) entry which is preliminary data.</text>
</comment>
<protein>
    <submittedName>
        <fullName evidence="2">Uncharacterized protein</fullName>
    </submittedName>
</protein>
<accession>A0A4Z2HNU4</accession>
<evidence type="ECO:0000256" key="1">
    <source>
        <dbReference type="SAM" id="MobiDB-lite"/>
    </source>
</evidence>
<feature type="region of interest" description="Disordered" evidence="1">
    <location>
        <begin position="114"/>
        <end position="139"/>
    </location>
</feature>
<evidence type="ECO:0000313" key="3">
    <source>
        <dbReference type="Proteomes" id="UP000314294"/>
    </source>
</evidence>
<organism evidence="2 3">
    <name type="scientific">Liparis tanakae</name>
    <name type="common">Tanaka's snailfish</name>
    <dbReference type="NCBI Taxonomy" id="230148"/>
    <lineage>
        <taxon>Eukaryota</taxon>
        <taxon>Metazoa</taxon>
        <taxon>Chordata</taxon>
        <taxon>Craniata</taxon>
        <taxon>Vertebrata</taxon>
        <taxon>Euteleostomi</taxon>
        <taxon>Actinopterygii</taxon>
        <taxon>Neopterygii</taxon>
        <taxon>Teleostei</taxon>
        <taxon>Neoteleostei</taxon>
        <taxon>Acanthomorphata</taxon>
        <taxon>Eupercaria</taxon>
        <taxon>Perciformes</taxon>
        <taxon>Cottioidei</taxon>
        <taxon>Cottales</taxon>
        <taxon>Liparidae</taxon>
        <taxon>Liparis</taxon>
    </lineage>
</organism>
<dbReference type="EMBL" id="SRLO01000216">
    <property type="protein sequence ID" value="TNN66644.1"/>
    <property type="molecule type" value="Genomic_DNA"/>
</dbReference>
<evidence type="ECO:0000313" key="2">
    <source>
        <dbReference type="EMBL" id="TNN66644.1"/>
    </source>
</evidence>
<gene>
    <name evidence="2" type="ORF">EYF80_023178</name>
</gene>
<feature type="compositionally biased region" description="Pro residues" evidence="1">
    <location>
        <begin position="119"/>
        <end position="129"/>
    </location>
</feature>
<sequence length="152" mass="16280">MEFIQLYALQSLQRHQREEALKMARGCSGSMQCQEGHSGLFYMLAEAAVAGSFTSEHGPQGARDSRTPKVCWFVGFGPDSLKARIGSARPREDWITPSMRSQLSDVTGKLVNAQSIRATPPPSLPPSRPSPGAALGCGAGTFLVRGPAPPLR</sequence>
<dbReference type="Proteomes" id="UP000314294">
    <property type="component" value="Unassembled WGS sequence"/>
</dbReference>
<dbReference type="AlphaFoldDB" id="A0A4Z2HNU4"/>